<evidence type="ECO:0000313" key="3">
    <source>
        <dbReference type="Proteomes" id="UP001230328"/>
    </source>
</evidence>
<evidence type="ECO:0000313" key="2">
    <source>
        <dbReference type="EMBL" id="MDQ1031377.1"/>
    </source>
</evidence>
<dbReference type="RefSeq" id="WP_307527468.1">
    <property type="nucleotide sequence ID" value="NZ_JAUSZI010000002.1"/>
</dbReference>
<name>A0ABU0T6T6_9ACTN</name>
<reference evidence="2 3" key="1">
    <citation type="submission" date="2023-07" db="EMBL/GenBank/DDBJ databases">
        <title>Comparative genomics of wheat-associated soil bacteria to identify genetic determinants of phenazine resistance.</title>
        <authorList>
            <person name="Mouncey N."/>
        </authorList>
    </citation>
    <scope>NUCLEOTIDE SEQUENCE [LARGE SCALE GENOMIC DNA]</scope>
    <source>
        <strain evidence="2 3">V2I4</strain>
    </source>
</reference>
<evidence type="ECO:0000256" key="1">
    <source>
        <dbReference type="SAM" id="MobiDB-lite"/>
    </source>
</evidence>
<organism evidence="2 3">
    <name type="scientific">Streptomyces umbrinus</name>
    <dbReference type="NCBI Taxonomy" id="67370"/>
    <lineage>
        <taxon>Bacteria</taxon>
        <taxon>Bacillati</taxon>
        <taxon>Actinomycetota</taxon>
        <taxon>Actinomycetes</taxon>
        <taxon>Kitasatosporales</taxon>
        <taxon>Streptomycetaceae</taxon>
        <taxon>Streptomyces</taxon>
        <taxon>Streptomyces phaeochromogenes group</taxon>
    </lineage>
</organism>
<comment type="caution">
    <text evidence="2">The sequence shown here is derived from an EMBL/GenBank/DDBJ whole genome shotgun (WGS) entry which is preliminary data.</text>
</comment>
<proteinExistence type="predicted"/>
<accession>A0ABU0T6T6</accession>
<gene>
    <name evidence="2" type="ORF">QF035_008959</name>
</gene>
<sequence length="44" mass="4572">MTTNVIDTLIGRPRASDGSGQPAPGRTDLPHQTTSGPRLPAGHH</sequence>
<feature type="region of interest" description="Disordered" evidence="1">
    <location>
        <begin position="1"/>
        <end position="44"/>
    </location>
</feature>
<protein>
    <submittedName>
        <fullName evidence="2">Uncharacterized protein</fullName>
    </submittedName>
</protein>
<dbReference type="EMBL" id="JAUSZI010000002">
    <property type="protein sequence ID" value="MDQ1031377.1"/>
    <property type="molecule type" value="Genomic_DNA"/>
</dbReference>
<keyword evidence="3" id="KW-1185">Reference proteome</keyword>
<dbReference type="Proteomes" id="UP001230328">
    <property type="component" value="Unassembled WGS sequence"/>
</dbReference>